<dbReference type="PROSITE" id="PS51450">
    <property type="entry name" value="LRR"/>
    <property type="match status" value="1"/>
</dbReference>
<proteinExistence type="predicted"/>
<dbReference type="Pfam" id="PF12799">
    <property type="entry name" value="LRR_4"/>
    <property type="match status" value="1"/>
</dbReference>
<evidence type="ECO:0000256" key="1">
    <source>
        <dbReference type="ARBA" id="ARBA00022614"/>
    </source>
</evidence>
<dbReference type="InterPro" id="IPR025875">
    <property type="entry name" value="Leu-rich_rpt_4"/>
</dbReference>
<keyword evidence="2" id="KW-0732">Signal</keyword>
<sequence length="218" mass="24963">MGNAEGKVVNLSVTYDDIKNKSIDLKQFTGLNALSVDFCGNTIYKDFFNGLENISYLCIKNAKKIHSQAFVGLTKLVTLIIEYSHIPPCFPLQFPCLKELSINNCKLKEIPRMALPDLKTLSLANNKITSVDKEHIFRDVPKLTKLYLNSNRIYEIGYTVFKNTPDLQVLGLNDNYLDEVPVAAFYCSKLEELYCQENMISDFHVMKEFCEKLSVFKY</sequence>
<organism evidence="4">
    <name type="scientific">viral metagenome</name>
    <dbReference type="NCBI Taxonomy" id="1070528"/>
    <lineage>
        <taxon>unclassified sequences</taxon>
        <taxon>metagenomes</taxon>
        <taxon>organismal metagenomes</taxon>
    </lineage>
</organism>
<dbReference type="Gene3D" id="3.80.10.10">
    <property type="entry name" value="Ribonuclease Inhibitor"/>
    <property type="match status" value="1"/>
</dbReference>
<dbReference type="AlphaFoldDB" id="A0A6C0EBG6"/>
<keyword evidence="1" id="KW-0433">Leucine-rich repeat</keyword>
<dbReference type="GO" id="GO:0031012">
    <property type="term" value="C:extracellular matrix"/>
    <property type="evidence" value="ECO:0007669"/>
    <property type="project" value="TreeGrafter"/>
</dbReference>
<dbReference type="Pfam" id="PF13855">
    <property type="entry name" value="LRR_8"/>
    <property type="match status" value="1"/>
</dbReference>
<keyword evidence="3" id="KW-0677">Repeat</keyword>
<accession>A0A6C0EBG6</accession>
<evidence type="ECO:0008006" key="5">
    <source>
        <dbReference type="Google" id="ProtNLM"/>
    </source>
</evidence>
<reference evidence="4" key="1">
    <citation type="journal article" date="2020" name="Nature">
        <title>Giant virus diversity and host interactions through global metagenomics.</title>
        <authorList>
            <person name="Schulz F."/>
            <person name="Roux S."/>
            <person name="Paez-Espino D."/>
            <person name="Jungbluth S."/>
            <person name="Walsh D.A."/>
            <person name="Denef V.J."/>
            <person name="McMahon K.D."/>
            <person name="Konstantinidis K.T."/>
            <person name="Eloe-Fadrosh E.A."/>
            <person name="Kyrpides N.C."/>
            <person name="Woyke T."/>
        </authorList>
    </citation>
    <scope>NUCLEOTIDE SEQUENCE</scope>
    <source>
        <strain evidence="4">GVMAG-M-3300023179-27</strain>
    </source>
</reference>
<dbReference type="EMBL" id="MN739781">
    <property type="protein sequence ID" value="QHT26198.1"/>
    <property type="molecule type" value="Genomic_DNA"/>
</dbReference>
<name>A0A6C0EBG6_9ZZZZ</name>
<protein>
    <recommendedName>
        <fullName evidence="5">Leucine-rich repeat protein</fullName>
    </recommendedName>
</protein>
<evidence type="ECO:0000256" key="2">
    <source>
        <dbReference type="ARBA" id="ARBA00022729"/>
    </source>
</evidence>
<dbReference type="InterPro" id="IPR003591">
    <property type="entry name" value="Leu-rich_rpt_typical-subtyp"/>
</dbReference>
<dbReference type="InterPro" id="IPR026906">
    <property type="entry name" value="LRR_5"/>
</dbReference>
<dbReference type="InterPro" id="IPR001611">
    <property type="entry name" value="Leu-rich_rpt"/>
</dbReference>
<evidence type="ECO:0000256" key="3">
    <source>
        <dbReference type="ARBA" id="ARBA00022737"/>
    </source>
</evidence>
<dbReference type="Pfam" id="PF13306">
    <property type="entry name" value="LRR_5"/>
    <property type="match status" value="1"/>
</dbReference>
<evidence type="ECO:0000313" key="4">
    <source>
        <dbReference type="EMBL" id="QHT26198.1"/>
    </source>
</evidence>
<dbReference type="InterPro" id="IPR032675">
    <property type="entry name" value="LRR_dom_sf"/>
</dbReference>
<dbReference type="SMART" id="SM00369">
    <property type="entry name" value="LRR_TYP"/>
    <property type="match status" value="3"/>
</dbReference>
<dbReference type="PANTHER" id="PTHR24373:SF378">
    <property type="entry name" value="FI03225P-RELATED"/>
    <property type="match status" value="1"/>
</dbReference>
<dbReference type="SUPFAM" id="SSF52058">
    <property type="entry name" value="L domain-like"/>
    <property type="match status" value="1"/>
</dbReference>
<dbReference type="GO" id="GO:0005615">
    <property type="term" value="C:extracellular space"/>
    <property type="evidence" value="ECO:0007669"/>
    <property type="project" value="TreeGrafter"/>
</dbReference>
<dbReference type="InterPro" id="IPR050328">
    <property type="entry name" value="Dev_Immune_Receptor"/>
</dbReference>
<dbReference type="PANTHER" id="PTHR24373">
    <property type="entry name" value="SLIT RELATED LEUCINE-RICH REPEAT NEURONAL PROTEIN"/>
    <property type="match status" value="1"/>
</dbReference>